<dbReference type="InterPro" id="IPR026699">
    <property type="entry name" value="Exosome_RNA_bind1/RRP40/RRP4"/>
</dbReference>
<dbReference type="GO" id="GO:0000467">
    <property type="term" value="P:exonucleolytic trimming to generate mature 3'-end of 5.8S rRNA from tricistronic rRNA transcript (SSU-rRNA, 5.8S rRNA, LSU-rRNA)"/>
    <property type="evidence" value="ECO:0007669"/>
    <property type="project" value="TreeGrafter"/>
</dbReference>
<evidence type="ECO:0000256" key="3">
    <source>
        <dbReference type="ARBA" id="ARBA00022884"/>
    </source>
</evidence>
<dbReference type="GO" id="GO:0071034">
    <property type="term" value="P:CUT catabolic process"/>
    <property type="evidence" value="ECO:0007669"/>
    <property type="project" value="TreeGrafter"/>
</dbReference>
<keyword evidence="3" id="KW-0694">RNA-binding</keyword>
<dbReference type="Proteomes" id="UP000887565">
    <property type="component" value="Unplaced"/>
</dbReference>
<dbReference type="Gene3D" id="2.40.50.140">
    <property type="entry name" value="Nucleic acid-binding proteins"/>
    <property type="match status" value="1"/>
</dbReference>
<dbReference type="PANTHER" id="PTHR21321">
    <property type="entry name" value="PNAS-3 RELATED"/>
    <property type="match status" value="1"/>
</dbReference>
<dbReference type="Pfam" id="PF15985">
    <property type="entry name" value="KH_6"/>
    <property type="match status" value="1"/>
</dbReference>
<dbReference type="InterPro" id="IPR004088">
    <property type="entry name" value="KH_dom_type_1"/>
</dbReference>
<dbReference type="OMA" id="WIKGINV"/>
<keyword evidence="2" id="KW-0271">Exosome</keyword>
<sequence>MANCQVVMPGDIVSIDEKYGKTVIGPGIKIKRQNDGDDNKSNYSARFTRCGILKNEHLSNNSQKPDKSKNVNKSVQATTTSAVWINYRQKRYIPVKSDLVIGQIVQKGGCADLAILSALSFDNATKKNKPNIKIGDLIYGRLVQDIEPELTCIGSDTGRVPRCLGLLPQDGFLQRLNLNVAYKLKSKDFPLLKEIGKELPYEICVGDNGWIWAKASNVRETVTLSKMVENCEYLSKNDVRTY</sequence>
<dbReference type="SUPFAM" id="SSF50249">
    <property type="entry name" value="Nucleic acid-binding proteins"/>
    <property type="match status" value="1"/>
</dbReference>
<evidence type="ECO:0000313" key="5">
    <source>
        <dbReference type="Proteomes" id="UP000887565"/>
    </source>
</evidence>
<dbReference type="GO" id="GO:0000176">
    <property type="term" value="C:nuclear exosome (RNase complex)"/>
    <property type="evidence" value="ECO:0007669"/>
    <property type="project" value="TreeGrafter"/>
</dbReference>
<evidence type="ECO:0000259" key="4">
    <source>
        <dbReference type="Pfam" id="PF15985"/>
    </source>
</evidence>
<dbReference type="GO" id="GO:0003723">
    <property type="term" value="F:RNA binding"/>
    <property type="evidence" value="ECO:0007669"/>
    <property type="project" value="UniProtKB-KW"/>
</dbReference>
<dbReference type="InterPro" id="IPR036612">
    <property type="entry name" value="KH_dom_type_1_sf"/>
</dbReference>
<evidence type="ECO:0000256" key="2">
    <source>
        <dbReference type="ARBA" id="ARBA00022835"/>
    </source>
</evidence>
<dbReference type="GO" id="GO:0071051">
    <property type="term" value="P:poly(A)-dependent snoRNA 3'-end processing"/>
    <property type="evidence" value="ECO:0007669"/>
    <property type="project" value="TreeGrafter"/>
</dbReference>
<dbReference type="WBParaSite" id="nRc.2.0.1.t36451-RA">
    <property type="protein sequence ID" value="nRc.2.0.1.t36451-RA"/>
    <property type="gene ID" value="nRc.2.0.1.g36451"/>
</dbReference>
<dbReference type="GO" id="GO:0000177">
    <property type="term" value="C:cytoplasmic exosome (RNase complex)"/>
    <property type="evidence" value="ECO:0007669"/>
    <property type="project" value="TreeGrafter"/>
</dbReference>
<dbReference type="GO" id="GO:0071038">
    <property type="term" value="P:TRAMP-dependent tRNA surveillance pathway"/>
    <property type="evidence" value="ECO:0007669"/>
    <property type="project" value="TreeGrafter"/>
</dbReference>
<dbReference type="Gene3D" id="3.30.1370.10">
    <property type="entry name" value="K Homology domain, type 1"/>
    <property type="match status" value="1"/>
</dbReference>
<keyword evidence="5" id="KW-1185">Reference proteome</keyword>
<dbReference type="GO" id="GO:0071035">
    <property type="term" value="P:nuclear polyadenylation-dependent rRNA catabolic process"/>
    <property type="evidence" value="ECO:0007669"/>
    <property type="project" value="TreeGrafter"/>
</dbReference>
<evidence type="ECO:0000256" key="1">
    <source>
        <dbReference type="ARBA" id="ARBA00004123"/>
    </source>
</evidence>
<proteinExistence type="predicted"/>
<dbReference type="AlphaFoldDB" id="A0A915KEJ2"/>
<comment type="subcellular location">
    <subcellularLocation>
        <location evidence="1">Nucleus</location>
    </subcellularLocation>
</comment>
<protein>
    <submittedName>
        <fullName evidence="6">K Homology domain-containing protein</fullName>
    </submittedName>
</protein>
<dbReference type="Pfam" id="PF21262">
    <property type="entry name" value="RRP40_S1"/>
    <property type="match status" value="1"/>
</dbReference>
<dbReference type="SUPFAM" id="SSF54791">
    <property type="entry name" value="Eukaryotic type KH-domain (KH-domain type I)"/>
    <property type="match status" value="1"/>
</dbReference>
<organism evidence="5 6">
    <name type="scientific">Romanomermis culicivorax</name>
    <name type="common">Nematode worm</name>
    <dbReference type="NCBI Taxonomy" id="13658"/>
    <lineage>
        <taxon>Eukaryota</taxon>
        <taxon>Metazoa</taxon>
        <taxon>Ecdysozoa</taxon>
        <taxon>Nematoda</taxon>
        <taxon>Enoplea</taxon>
        <taxon>Dorylaimia</taxon>
        <taxon>Mermithida</taxon>
        <taxon>Mermithoidea</taxon>
        <taxon>Mermithidae</taxon>
        <taxon>Romanomermis</taxon>
    </lineage>
</organism>
<reference evidence="6" key="1">
    <citation type="submission" date="2022-11" db="UniProtKB">
        <authorList>
            <consortium name="WormBaseParasite"/>
        </authorList>
    </citation>
    <scope>IDENTIFICATION</scope>
</reference>
<dbReference type="InterPro" id="IPR049469">
    <property type="entry name" value="RRP40_KH-I"/>
</dbReference>
<accession>A0A915KEJ2</accession>
<name>A0A915KEJ2_ROMCU</name>
<feature type="domain" description="K Homology" evidence="4">
    <location>
        <begin position="171"/>
        <end position="218"/>
    </location>
</feature>
<evidence type="ECO:0000313" key="6">
    <source>
        <dbReference type="WBParaSite" id="nRc.2.0.1.t36451-RA"/>
    </source>
</evidence>
<dbReference type="CDD" id="cd22526">
    <property type="entry name" value="KH-I_Rrp40"/>
    <property type="match status" value="1"/>
</dbReference>
<dbReference type="InterPro" id="IPR012340">
    <property type="entry name" value="NA-bd_OB-fold"/>
</dbReference>
<dbReference type="GO" id="GO:0034475">
    <property type="term" value="P:U4 snRNA 3'-end processing"/>
    <property type="evidence" value="ECO:0007669"/>
    <property type="project" value="TreeGrafter"/>
</dbReference>
<dbReference type="PANTHER" id="PTHR21321:SF1">
    <property type="entry name" value="EXOSOME COMPLEX COMPONENT RRP40"/>
    <property type="match status" value="1"/>
</dbReference>